<evidence type="ECO:0000313" key="10">
    <source>
        <dbReference type="EMBL" id="KAH7354191.1"/>
    </source>
</evidence>
<evidence type="ECO:0000256" key="7">
    <source>
        <dbReference type="ARBA" id="ARBA00023242"/>
    </source>
</evidence>
<dbReference type="GO" id="GO:0000981">
    <property type="term" value="F:DNA-binding transcription factor activity, RNA polymerase II-specific"/>
    <property type="evidence" value="ECO:0007669"/>
    <property type="project" value="InterPro"/>
</dbReference>
<dbReference type="GO" id="GO:0006351">
    <property type="term" value="P:DNA-templated transcription"/>
    <property type="evidence" value="ECO:0007669"/>
    <property type="project" value="InterPro"/>
</dbReference>
<dbReference type="GO" id="GO:0043565">
    <property type="term" value="F:sequence-specific DNA binding"/>
    <property type="evidence" value="ECO:0007669"/>
    <property type="project" value="TreeGrafter"/>
</dbReference>
<comment type="subcellular location">
    <subcellularLocation>
        <location evidence="1">Nucleus</location>
    </subcellularLocation>
</comment>
<dbReference type="CDD" id="cd00067">
    <property type="entry name" value="GAL4"/>
    <property type="match status" value="1"/>
</dbReference>
<dbReference type="SMART" id="SM00066">
    <property type="entry name" value="GAL4"/>
    <property type="match status" value="1"/>
</dbReference>
<accession>A0A8K0T8S9</accession>
<dbReference type="PROSITE" id="PS00463">
    <property type="entry name" value="ZN2_CY6_FUNGAL_1"/>
    <property type="match status" value="1"/>
</dbReference>
<dbReference type="Pfam" id="PF04082">
    <property type="entry name" value="Fungal_trans"/>
    <property type="match status" value="1"/>
</dbReference>
<dbReference type="SMART" id="SM00906">
    <property type="entry name" value="Fungal_trans"/>
    <property type="match status" value="1"/>
</dbReference>
<name>A0A8K0T8S9_9PEZI</name>
<proteinExistence type="predicted"/>
<evidence type="ECO:0000256" key="4">
    <source>
        <dbReference type="ARBA" id="ARBA00023015"/>
    </source>
</evidence>
<comment type="caution">
    <text evidence="10">The sequence shown here is derived from an EMBL/GenBank/DDBJ whole genome shotgun (WGS) entry which is preliminary data.</text>
</comment>
<dbReference type="GO" id="GO:0045944">
    <property type="term" value="P:positive regulation of transcription by RNA polymerase II"/>
    <property type="evidence" value="ECO:0007669"/>
    <property type="project" value="TreeGrafter"/>
</dbReference>
<dbReference type="GO" id="GO:0008270">
    <property type="term" value="F:zinc ion binding"/>
    <property type="evidence" value="ECO:0007669"/>
    <property type="project" value="InterPro"/>
</dbReference>
<dbReference type="PANTHER" id="PTHR47540">
    <property type="entry name" value="THIAMINE REPRESSIBLE GENES REGULATORY PROTEIN THI5"/>
    <property type="match status" value="1"/>
</dbReference>
<organism evidence="10 11">
    <name type="scientific">Plectosphaerella cucumerina</name>
    <dbReference type="NCBI Taxonomy" id="40658"/>
    <lineage>
        <taxon>Eukaryota</taxon>
        <taxon>Fungi</taxon>
        <taxon>Dikarya</taxon>
        <taxon>Ascomycota</taxon>
        <taxon>Pezizomycotina</taxon>
        <taxon>Sordariomycetes</taxon>
        <taxon>Hypocreomycetidae</taxon>
        <taxon>Glomerellales</taxon>
        <taxon>Plectosphaerellaceae</taxon>
        <taxon>Plectosphaerella</taxon>
    </lineage>
</organism>
<dbReference type="GO" id="GO:0005634">
    <property type="term" value="C:nucleus"/>
    <property type="evidence" value="ECO:0007669"/>
    <property type="project" value="UniProtKB-SubCell"/>
</dbReference>
<sequence>MSPGGNSASRNTAPPSHTSADSGVVPDMSDDEDLQSLSGHHDKDGSHDGGSSHSVTDDEGKVKSEEGGANGLPVQKRRRVTRACDECRRKKIKCDGKQPCTHCAVYSYECTYDKPSNRRRNPAPQYLEALESRLQRAESLLRQFMPDVDLNDPSLDPSVQQEFRTREVARSQGKMAPGRPGIPGREDTQLLSMIESIGQLDLDEQGGWDFYGVSSGAVFLRRMKEHFQGLMGTDTKEAFLPRKEKIPGLATLDSPASASSSPFDTLPTQGPELPPKEYARQLCTYSISCATCLIRIVHTPSFWDLFERIYEKPYESYTHEEQRFLGLMYATMGLGCMYSSLDKDNHMPYKDAVEQGAKFYEVARKILQDITECRDLTSLQALLFMILFLQATSNFSACYAYVGIALRSSVRMGLHRHLQHEQIGIIEQEVRKRVFYVVRQMDIYVSAMMGFPLLHNSEDIDQPYPTEVDDEYITNEGIIQPPMGTPSYFEAFNAYTKLMEILARIVKNVYPLKGLSQTVMKGDKPGTSYHISYSSIKKIEGELQEWYRLLPPHWRPNAEGPIEAIRVRHLLRFAYAHVQLVLYRPFLHYVSPRLSMGKHVDELSYACAAAAISVSRNIVHIGIEIRKQGVLAGPYWVMLYTEFFAVMSLVFYAVENPEKPGSGDVLSDAKAGRDMIADLKTKSQAAERASTALDILFEQLPERLQQARARPIPSKKRSAADAMPSSVPAYGHPAIHHGQIHRRSEEFSRPSSAAMSNGRMPHAPVRTSFDSVVPGADGSYRDSGFGGDWQDAVPPLDMGSRATPESTTSSHSRASTFPQQGIANGTTIHKLDSLMFPSGDPFAYPNQPMMQLGYPKPVSGPQSATISAPLTASMTIPGSFDDFDANQFLGQTSAYTLQQQQQQQAQHQQQQQYPQPPQQGLDLSNMYQQQHQQQPSMLGMQQDAQRLEHARRAAQMQRPMDNREMERMLAESGYQGNWGNMYARTGF</sequence>
<keyword evidence="7" id="KW-0539">Nucleus</keyword>
<evidence type="ECO:0000256" key="8">
    <source>
        <dbReference type="SAM" id="MobiDB-lite"/>
    </source>
</evidence>
<evidence type="ECO:0000256" key="5">
    <source>
        <dbReference type="ARBA" id="ARBA00023125"/>
    </source>
</evidence>
<dbReference type="EMBL" id="JAGPXD010000005">
    <property type="protein sequence ID" value="KAH7354191.1"/>
    <property type="molecule type" value="Genomic_DNA"/>
</dbReference>
<feature type="region of interest" description="Disordered" evidence="8">
    <location>
        <begin position="899"/>
        <end position="962"/>
    </location>
</feature>
<evidence type="ECO:0000313" key="11">
    <source>
        <dbReference type="Proteomes" id="UP000813385"/>
    </source>
</evidence>
<dbReference type="SUPFAM" id="SSF57701">
    <property type="entry name" value="Zn2/Cys6 DNA-binding domain"/>
    <property type="match status" value="1"/>
</dbReference>
<protein>
    <submittedName>
        <fullName evidence="10">Transcriptional activator Mut3p</fullName>
    </submittedName>
</protein>
<dbReference type="InterPro" id="IPR007219">
    <property type="entry name" value="XnlR_reg_dom"/>
</dbReference>
<dbReference type="InterPro" id="IPR051711">
    <property type="entry name" value="Stress_Response_Reg"/>
</dbReference>
<keyword evidence="11" id="KW-1185">Reference proteome</keyword>
<dbReference type="Gene3D" id="4.10.240.10">
    <property type="entry name" value="Zn(2)-C6 fungal-type DNA-binding domain"/>
    <property type="match status" value="1"/>
</dbReference>
<evidence type="ECO:0000256" key="2">
    <source>
        <dbReference type="ARBA" id="ARBA00022723"/>
    </source>
</evidence>
<dbReference type="InterPro" id="IPR001138">
    <property type="entry name" value="Zn2Cys6_DnaBD"/>
</dbReference>
<feature type="region of interest" description="Disordered" evidence="8">
    <location>
        <begin position="738"/>
        <end position="819"/>
    </location>
</feature>
<evidence type="ECO:0000259" key="9">
    <source>
        <dbReference type="PROSITE" id="PS50048"/>
    </source>
</evidence>
<dbReference type="Pfam" id="PF00172">
    <property type="entry name" value="Zn_clus"/>
    <property type="match status" value="1"/>
</dbReference>
<evidence type="ECO:0000256" key="3">
    <source>
        <dbReference type="ARBA" id="ARBA00022833"/>
    </source>
</evidence>
<dbReference type="Proteomes" id="UP000813385">
    <property type="component" value="Unassembled WGS sequence"/>
</dbReference>
<keyword evidence="2" id="KW-0479">Metal-binding</keyword>
<dbReference type="PROSITE" id="PS50048">
    <property type="entry name" value="ZN2_CY6_FUNGAL_2"/>
    <property type="match status" value="1"/>
</dbReference>
<feature type="compositionally biased region" description="Low complexity" evidence="8">
    <location>
        <begin position="926"/>
        <end position="942"/>
    </location>
</feature>
<feature type="region of interest" description="Disordered" evidence="8">
    <location>
        <begin position="1"/>
        <end position="80"/>
    </location>
</feature>
<feature type="compositionally biased region" description="Polar residues" evidence="8">
    <location>
        <begin position="803"/>
        <end position="819"/>
    </location>
</feature>
<feature type="compositionally biased region" description="Low complexity" evidence="8">
    <location>
        <begin position="899"/>
        <end position="913"/>
    </location>
</feature>
<feature type="domain" description="Zn(2)-C6 fungal-type" evidence="9">
    <location>
        <begin position="83"/>
        <end position="112"/>
    </location>
</feature>
<dbReference type="AlphaFoldDB" id="A0A8K0T8S9"/>
<dbReference type="CDD" id="cd12148">
    <property type="entry name" value="fungal_TF_MHR"/>
    <property type="match status" value="1"/>
</dbReference>
<feature type="compositionally biased region" description="Polar residues" evidence="8">
    <location>
        <begin position="1"/>
        <end position="21"/>
    </location>
</feature>
<keyword evidence="3" id="KW-0862">Zinc</keyword>
<keyword evidence="5" id="KW-0238">DNA-binding</keyword>
<evidence type="ECO:0000256" key="1">
    <source>
        <dbReference type="ARBA" id="ARBA00004123"/>
    </source>
</evidence>
<gene>
    <name evidence="10" type="ORF">B0T11DRAFT_125118</name>
</gene>
<keyword evidence="6" id="KW-0804">Transcription</keyword>
<reference evidence="10" key="1">
    <citation type="journal article" date="2021" name="Nat. Commun.">
        <title>Genetic determinants of endophytism in the Arabidopsis root mycobiome.</title>
        <authorList>
            <person name="Mesny F."/>
            <person name="Miyauchi S."/>
            <person name="Thiergart T."/>
            <person name="Pickel B."/>
            <person name="Atanasova L."/>
            <person name="Karlsson M."/>
            <person name="Huettel B."/>
            <person name="Barry K.W."/>
            <person name="Haridas S."/>
            <person name="Chen C."/>
            <person name="Bauer D."/>
            <person name="Andreopoulos W."/>
            <person name="Pangilinan J."/>
            <person name="LaButti K."/>
            <person name="Riley R."/>
            <person name="Lipzen A."/>
            <person name="Clum A."/>
            <person name="Drula E."/>
            <person name="Henrissat B."/>
            <person name="Kohler A."/>
            <person name="Grigoriev I.V."/>
            <person name="Martin F.M."/>
            <person name="Hacquard S."/>
        </authorList>
    </citation>
    <scope>NUCLEOTIDE SEQUENCE</scope>
    <source>
        <strain evidence="10">MPI-CAGE-AT-0016</strain>
    </source>
</reference>
<dbReference type="PANTHER" id="PTHR47540:SF1">
    <property type="entry name" value="ACTIVATOR OF STRESS GENES 1-RELATED"/>
    <property type="match status" value="1"/>
</dbReference>
<dbReference type="InterPro" id="IPR036864">
    <property type="entry name" value="Zn2-C6_fun-type_DNA-bd_sf"/>
</dbReference>
<evidence type="ECO:0000256" key="6">
    <source>
        <dbReference type="ARBA" id="ARBA00023163"/>
    </source>
</evidence>
<feature type="compositionally biased region" description="Basic and acidic residues" evidence="8">
    <location>
        <begin position="55"/>
        <end position="66"/>
    </location>
</feature>
<keyword evidence="4" id="KW-0805">Transcription regulation</keyword>
<dbReference type="OrthoDB" id="422427at2759"/>